<dbReference type="OrthoDB" id="8117402at2759"/>
<dbReference type="GO" id="GO:0008270">
    <property type="term" value="F:zinc ion binding"/>
    <property type="evidence" value="ECO:0007669"/>
    <property type="project" value="UniProtKB-KW"/>
</dbReference>
<evidence type="ECO:0000256" key="4">
    <source>
        <dbReference type="PROSITE-ProRule" id="PRU00042"/>
    </source>
</evidence>
<dbReference type="SMART" id="SM00355">
    <property type="entry name" value="ZnF_C2H2"/>
    <property type="match status" value="3"/>
</dbReference>
<name>A0A4Z0A847_9AGAM</name>
<protein>
    <recommendedName>
        <fullName evidence="6">C2H2-type domain-containing protein</fullName>
    </recommendedName>
</protein>
<dbReference type="EMBL" id="SFCI01000171">
    <property type="protein sequence ID" value="TFY81808.1"/>
    <property type="molecule type" value="Genomic_DNA"/>
</dbReference>
<keyword evidence="8" id="KW-1185">Reference proteome</keyword>
<dbReference type="PROSITE" id="PS50157">
    <property type="entry name" value="ZINC_FINGER_C2H2_2"/>
    <property type="match status" value="2"/>
</dbReference>
<evidence type="ECO:0000313" key="8">
    <source>
        <dbReference type="Proteomes" id="UP000298061"/>
    </source>
</evidence>
<dbReference type="InterPro" id="IPR036236">
    <property type="entry name" value="Znf_C2H2_sf"/>
</dbReference>
<gene>
    <name evidence="7" type="ORF">EWM64_g2199</name>
</gene>
<keyword evidence="3" id="KW-0862">Zinc</keyword>
<evidence type="ECO:0000259" key="6">
    <source>
        <dbReference type="PROSITE" id="PS50157"/>
    </source>
</evidence>
<organism evidence="7 8">
    <name type="scientific">Hericium alpestre</name>
    <dbReference type="NCBI Taxonomy" id="135208"/>
    <lineage>
        <taxon>Eukaryota</taxon>
        <taxon>Fungi</taxon>
        <taxon>Dikarya</taxon>
        <taxon>Basidiomycota</taxon>
        <taxon>Agaricomycotina</taxon>
        <taxon>Agaricomycetes</taxon>
        <taxon>Russulales</taxon>
        <taxon>Hericiaceae</taxon>
        <taxon>Hericium</taxon>
    </lineage>
</organism>
<accession>A0A4Z0A847</accession>
<dbReference type="InterPro" id="IPR013087">
    <property type="entry name" value="Znf_C2H2_type"/>
</dbReference>
<evidence type="ECO:0000256" key="1">
    <source>
        <dbReference type="ARBA" id="ARBA00022723"/>
    </source>
</evidence>
<feature type="domain" description="C2H2-type" evidence="6">
    <location>
        <begin position="399"/>
        <end position="428"/>
    </location>
</feature>
<dbReference type="PANTHER" id="PTHR23235:SF120">
    <property type="entry name" value="KRUPPEL-LIKE FACTOR 15"/>
    <property type="match status" value="1"/>
</dbReference>
<reference evidence="7 8" key="1">
    <citation type="submission" date="2019-02" db="EMBL/GenBank/DDBJ databases">
        <title>Genome sequencing of the rare red list fungi Hericium alpestre (H. flagellum).</title>
        <authorList>
            <person name="Buettner E."/>
            <person name="Kellner H."/>
        </authorList>
    </citation>
    <scope>NUCLEOTIDE SEQUENCE [LARGE SCALE GENOMIC DNA]</scope>
    <source>
        <strain evidence="7 8">DSM 108284</strain>
    </source>
</reference>
<sequence length="528" mass="58195">MRHEHEQPSPFLLSATQAAHHYADSPYTNYYDFLDSPQLASDSQLADGIFDLDLDFQENAAFSEATLSKPVGLGIVFEGYDPFTRPTSKITPSNSGSDVGSFSPIFGSGLRKLSDSPSAADFPDSDRASSNAGPRTPEVAPSPSFSFSGSISASWLLDPADIFADMMVVDSPLPSAQLPQYQETNLDFTPVYDSPLIGLFPDLNMYQSMDVDACVGIDPRCLMLDETRSTHREDRAEMSFLADLQPVIQPKEEEQPFTDLLTYLSIDNNPPALQSGGGAVAETLDVPLKCDEQPVSVPLVLVPVPICSEPSSQVEAPLQSQLPNSPIGGFFLEEKPPSGLGGASPDTPVFDTHLGVGVDDLIRRADRYRRRFPGQEIERHWFLLYAGKLTEDGQAMDDYRCYVTGCSKTNKRRDHILVHVGSHVSERPFACSHCGMRFLRRNECKRHEANHLGTKPYVCDLCAESTVRFARQDLLTRHMRRTHDIDRTADRRKRRRTASIDAVQVPVQFDGPGNAGPIAVSFAFMSSA</sequence>
<feature type="domain" description="C2H2-type" evidence="6">
    <location>
        <begin position="429"/>
        <end position="456"/>
    </location>
</feature>
<dbReference type="SUPFAM" id="SSF57667">
    <property type="entry name" value="beta-beta-alpha zinc fingers"/>
    <property type="match status" value="1"/>
</dbReference>
<dbReference type="Gene3D" id="3.30.160.60">
    <property type="entry name" value="Classic Zinc Finger"/>
    <property type="match status" value="2"/>
</dbReference>
<dbReference type="PANTHER" id="PTHR23235">
    <property type="entry name" value="KRUEPPEL-LIKE TRANSCRIPTION FACTOR"/>
    <property type="match status" value="1"/>
</dbReference>
<keyword evidence="2 4" id="KW-0863">Zinc-finger</keyword>
<dbReference type="Proteomes" id="UP000298061">
    <property type="component" value="Unassembled WGS sequence"/>
</dbReference>
<proteinExistence type="predicted"/>
<evidence type="ECO:0000313" key="7">
    <source>
        <dbReference type="EMBL" id="TFY81808.1"/>
    </source>
</evidence>
<feature type="region of interest" description="Disordered" evidence="5">
    <location>
        <begin position="113"/>
        <end position="146"/>
    </location>
</feature>
<dbReference type="GO" id="GO:0000978">
    <property type="term" value="F:RNA polymerase II cis-regulatory region sequence-specific DNA binding"/>
    <property type="evidence" value="ECO:0007669"/>
    <property type="project" value="TreeGrafter"/>
</dbReference>
<dbReference type="PROSITE" id="PS00028">
    <property type="entry name" value="ZINC_FINGER_C2H2_1"/>
    <property type="match status" value="1"/>
</dbReference>
<evidence type="ECO:0000256" key="3">
    <source>
        <dbReference type="ARBA" id="ARBA00022833"/>
    </source>
</evidence>
<evidence type="ECO:0000256" key="5">
    <source>
        <dbReference type="SAM" id="MobiDB-lite"/>
    </source>
</evidence>
<dbReference type="GO" id="GO:0000981">
    <property type="term" value="F:DNA-binding transcription factor activity, RNA polymerase II-specific"/>
    <property type="evidence" value="ECO:0007669"/>
    <property type="project" value="TreeGrafter"/>
</dbReference>
<comment type="caution">
    <text evidence="7">The sequence shown here is derived from an EMBL/GenBank/DDBJ whole genome shotgun (WGS) entry which is preliminary data.</text>
</comment>
<dbReference type="STRING" id="135208.A0A4Z0A847"/>
<evidence type="ECO:0000256" key="2">
    <source>
        <dbReference type="ARBA" id="ARBA00022771"/>
    </source>
</evidence>
<keyword evidence="1" id="KW-0479">Metal-binding</keyword>
<dbReference type="AlphaFoldDB" id="A0A4Z0A847"/>